<dbReference type="EMBL" id="PYGD01000012">
    <property type="protein sequence ID" value="PSK89276.1"/>
    <property type="molecule type" value="Genomic_DNA"/>
</dbReference>
<feature type="chain" id="PRO_5015142260" description="DUF4352 domain-containing protein" evidence="3">
    <location>
        <begin position="25"/>
        <end position="150"/>
    </location>
</feature>
<keyword evidence="5" id="KW-1185">Reference proteome</keyword>
<evidence type="ECO:0008006" key="6">
    <source>
        <dbReference type="Google" id="ProtNLM"/>
    </source>
</evidence>
<dbReference type="OrthoDB" id="9966717at2"/>
<evidence type="ECO:0000313" key="4">
    <source>
        <dbReference type="EMBL" id="PSK89276.1"/>
    </source>
</evidence>
<dbReference type="AlphaFoldDB" id="A0A2P8CWG6"/>
<protein>
    <recommendedName>
        <fullName evidence="6">DUF4352 domain-containing protein</fullName>
    </recommendedName>
</protein>
<evidence type="ECO:0000256" key="2">
    <source>
        <dbReference type="SAM" id="MobiDB-lite"/>
    </source>
</evidence>
<organism evidence="4 5">
    <name type="scientific">Taibaiella chishuiensis</name>
    <dbReference type="NCBI Taxonomy" id="1434707"/>
    <lineage>
        <taxon>Bacteria</taxon>
        <taxon>Pseudomonadati</taxon>
        <taxon>Bacteroidota</taxon>
        <taxon>Chitinophagia</taxon>
        <taxon>Chitinophagales</taxon>
        <taxon>Chitinophagaceae</taxon>
        <taxon>Taibaiella</taxon>
    </lineage>
</organism>
<gene>
    <name evidence="4" type="ORF">B0I18_11277</name>
</gene>
<dbReference type="Gene3D" id="2.60.40.1240">
    <property type="match status" value="1"/>
</dbReference>
<comment type="caution">
    <text evidence="4">The sequence shown here is derived from an EMBL/GenBank/DDBJ whole genome shotgun (WGS) entry which is preliminary data.</text>
</comment>
<evidence type="ECO:0000256" key="1">
    <source>
        <dbReference type="ARBA" id="ARBA00022729"/>
    </source>
</evidence>
<evidence type="ECO:0000256" key="3">
    <source>
        <dbReference type="SAM" id="SignalP"/>
    </source>
</evidence>
<sequence length="150" mass="16512">MKTLRKLIYVALVAIPLITLNSCSKSNSVTPDNPGNNDPGNNDPGNSFTAADFTLTIDEYYEPGDDYPGEDYLRIDYTIKNVSSKNFPKGMSIRWKVKAADGAYYERLDENIIFNQPLNAGASIKTASVINLGTPHNNADRSTLTYTLTP</sequence>
<keyword evidence="1 3" id="KW-0732">Signal</keyword>
<dbReference type="Proteomes" id="UP000240572">
    <property type="component" value="Unassembled WGS sequence"/>
</dbReference>
<proteinExistence type="predicted"/>
<evidence type="ECO:0000313" key="5">
    <source>
        <dbReference type="Proteomes" id="UP000240572"/>
    </source>
</evidence>
<dbReference type="RefSeq" id="WP_106524928.1">
    <property type="nucleotide sequence ID" value="NZ_PYGD01000012.1"/>
</dbReference>
<dbReference type="InterPro" id="IPR029050">
    <property type="entry name" value="Immunoprotect_excell_Ig-like"/>
</dbReference>
<reference evidence="4 5" key="1">
    <citation type="submission" date="2018-03" db="EMBL/GenBank/DDBJ databases">
        <title>Genomic Encyclopedia of Type Strains, Phase III (KMG-III): the genomes of soil and plant-associated and newly described type strains.</title>
        <authorList>
            <person name="Whitman W."/>
        </authorList>
    </citation>
    <scope>NUCLEOTIDE SEQUENCE [LARGE SCALE GENOMIC DNA]</scope>
    <source>
        <strain evidence="4 5">CGMCC 1.12700</strain>
    </source>
</reference>
<name>A0A2P8CWG6_9BACT</name>
<feature type="signal peptide" evidence="3">
    <location>
        <begin position="1"/>
        <end position="24"/>
    </location>
</feature>
<accession>A0A2P8CWG6</accession>
<feature type="compositionally biased region" description="Low complexity" evidence="2">
    <location>
        <begin position="31"/>
        <end position="46"/>
    </location>
</feature>
<feature type="region of interest" description="Disordered" evidence="2">
    <location>
        <begin position="26"/>
        <end position="47"/>
    </location>
</feature>